<dbReference type="Proteomes" id="UP001141806">
    <property type="component" value="Unassembled WGS sequence"/>
</dbReference>
<evidence type="ECO:0000313" key="2">
    <source>
        <dbReference type="EMBL" id="KAJ4979278.1"/>
    </source>
</evidence>
<accession>A0A9Q0KYV1</accession>
<dbReference type="EMBL" id="JAMYWD010000002">
    <property type="protein sequence ID" value="KAJ4979278.1"/>
    <property type="molecule type" value="Genomic_DNA"/>
</dbReference>
<protein>
    <submittedName>
        <fullName evidence="2">Uncharacterized protein</fullName>
    </submittedName>
</protein>
<feature type="compositionally biased region" description="Basic and acidic residues" evidence="1">
    <location>
        <begin position="67"/>
        <end position="81"/>
    </location>
</feature>
<gene>
    <name evidence="2" type="ORF">NE237_010058</name>
</gene>
<proteinExistence type="predicted"/>
<feature type="region of interest" description="Disordered" evidence="1">
    <location>
        <begin position="57"/>
        <end position="91"/>
    </location>
</feature>
<organism evidence="2 3">
    <name type="scientific">Protea cynaroides</name>
    <dbReference type="NCBI Taxonomy" id="273540"/>
    <lineage>
        <taxon>Eukaryota</taxon>
        <taxon>Viridiplantae</taxon>
        <taxon>Streptophyta</taxon>
        <taxon>Embryophyta</taxon>
        <taxon>Tracheophyta</taxon>
        <taxon>Spermatophyta</taxon>
        <taxon>Magnoliopsida</taxon>
        <taxon>Proteales</taxon>
        <taxon>Proteaceae</taxon>
        <taxon>Protea</taxon>
    </lineage>
</organism>
<dbReference type="AlphaFoldDB" id="A0A9Q0KYV1"/>
<comment type="caution">
    <text evidence="2">The sequence shown here is derived from an EMBL/GenBank/DDBJ whole genome shotgun (WGS) entry which is preliminary data.</text>
</comment>
<name>A0A9Q0KYV1_9MAGN</name>
<sequence>MIPGAKLLKLGKQSMVQVDDKTDCWNSATAVSASQSENFGGNIGGWNRPLAAGADERSAWSEGAAVNKEEETEGRKKDQNGRWRRARSSENDCGFGWNKVTVEKEGVEGVEIILVGRDLMVGIMKEAIGIQHMVVIRADGMMDQTQVKVGVLMA</sequence>
<evidence type="ECO:0000256" key="1">
    <source>
        <dbReference type="SAM" id="MobiDB-lite"/>
    </source>
</evidence>
<evidence type="ECO:0000313" key="3">
    <source>
        <dbReference type="Proteomes" id="UP001141806"/>
    </source>
</evidence>
<keyword evidence="3" id="KW-1185">Reference proteome</keyword>
<reference evidence="2" key="1">
    <citation type="journal article" date="2023" name="Plant J.">
        <title>The genome of the king protea, Protea cynaroides.</title>
        <authorList>
            <person name="Chang J."/>
            <person name="Duong T.A."/>
            <person name="Schoeman C."/>
            <person name="Ma X."/>
            <person name="Roodt D."/>
            <person name="Barker N."/>
            <person name="Li Z."/>
            <person name="Van de Peer Y."/>
            <person name="Mizrachi E."/>
        </authorList>
    </citation>
    <scope>NUCLEOTIDE SEQUENCE</scope>
    <source>
        <tissue evidence="2">Young leaves</tissue>
    </source>
</reference>